<keyword evidence="3" id="KW-1185">Reference proteome</keyword>
<evidence type="ECO:0000313" key="2">
    <source>
        <dbReference type="EMBL" id="KAF7438230.1"/>
    </source>
</evidence>
<dbReference type="Proteomes" id="UP000600918">
    <property type="component" value="Unassembled WGS sequence"/>
</dbReference>
<name>A0A834UG92_VESPE</name>
<organism evidence="2 3">
    <name type="scientific">Vespula pensylvanica</name>
    <name type="common">Western yellow jacket</name>
    <name type="synonym">Wasp</name>
    <dbReference type="NCBI Taxonomy" id="30213"/>
    <lineage>
        <taxon>Eukaryota</taxon>
        <taxon>Metazoa</taxon>
        <taxon>Ecdysozoa</taxon>
        <taxon>Arthropoda</taxon>
        <taxon>Hexapoda</taxon>
        <taxon>Insecta</taxon>
        <taxon>Pterygota</taxon>
        <taxon>Neoptera</taxon>
        <taxon>Endopterygota</taxon>
        <taxon>Hymenoptera</taxon>
        <taxon>Apocrita</taxon>
        <taxon>Aculeata</taxon>
        <taxon>Vespoidea</taxon>
        <taxon>Vespidae</taxon>
        <taxon>Vespinae</taxon>
        <taxon>Vespula</taxon>
    </lineage>
</organism>
<accession>A0A834UG92</accession>
<gene>
    <name evidence="2" type="ORF">H0235_000621</name>
</gene>
<feature type="compositionally biased region" description="Polar residues" evidence="1">
    <location>
        <begin position="24"/>
        <end position="33"/>
    </location>
</feature>
<evidence type="ECO:0000256" key="1">
    <source>
        <dbReference type="SAM" id="MobiDB-lite"/>
    </source>
</evidence>
<feature type="compositionally biased region" description="Basic and acidic residues" evidence="1">
    <location>
        <begin position="35"/>
        <end position="69"/>
    </location>
</feature>
<reference evidence="2" key="1">
    <citation type="journal article" date="2020" name="G3 (Bethesda)">
        <title>High-Quality Assemblies for Three Invasive Social Wasps from the &lt;i&gt;Vespula&lt;/i&gt; Genus.</title>
        <authorList>
            <person name="Harrop T.W.R."/>
            <person name="Guhlin J."/>
            <person name="McLaughlin G.M."/>
            <person name="Permina E."/>
            <person name="Stockwell P."/>
            <person name="Gilligan J."/>
            <person name="Le Lec M.F."/>
            <person name="Gruber M.A.M."/>
            <person name="Quinn O."/>
            <person name="Lovegrove M."/>
            <person name="Duncan E.J."/>
            <person name="Remnant E.J."/>
            <person name="Van Eeckhoven J."/>
            <person name="Graham B."/>
            <person name="Knapp R.A."/>
            <person name="Langford K.W."/>
            <person name="Kronenberg Z."/>
            <person name="Press M.O."/>
            <person name="Eacker S.M."/>
            <person name="Wilson-Rankin E.E."/>
            <person name="Purcell J."/>
            <person name="Lester P.J."/>
            <person name="Dearden P.K."/>
        </authorList>
    </citation>
    <scope>NUCLEOTIDE SEQUENCE</scope>
    <source>
        <strain evidence="2">Volc-1</strain>
    </source>
</reference>
<protein>
    <submittedName>
        <fullName evidence="2">Uncharacterized protein</fullName>
    </submittedName>
</protein>
<dbReference type="EMBL" id="JACSDY010000001">
    <property type="protein sequence ID" value="KAF7438230.1"/>
    <property type="molecule type" value="Genomic_DNA"/>
</dbReference>
<comment type="caution">
    <text evidence="2">The sequence shown here is derived from an EMBL/GenBank/DDBJ whole genome shotgun (WGS) entry which is preliminary data.</text>
</comment>
<sequence>MVHDLINTIVDDSISKLIVRDDSNGTSQTSSKNLMKCEKKYEEGEEDTSRGERVGERIWGERNGGHGEE</sequence>
<dbReference type="AlphaFoldDB" id="A0A834UG92"/>
<proteinExistence type="predicted"/>
<feature type="region of interest" description="Disordered" evidence="1">
    <location>
        <begin position="22"/>
        <end position="69"/>
    </location>
</feature>
<evidence type="ECO:0000313" key="3">
    <source>
        <dbReference type="Proteomes" id="UP000600918"/>
    </source>
</evidence>